<dbReference type="InterPro" id="IPR019510">
    <property type="entry name" value="AKAP7-like_phosphoesterase"/>
</dbReference>
<evidence type="ECO:0000256" key="1">
    <source>
        <dbReference type="ARBA" id="ARBA00022801"/>
    </source>
</evidence>
<keyword evidence="4" id="KW-0436">Ligase</keyword>
<dbReference type="GO" id="GO:0016874">
    <property type="term" value="F:ligase activity"/>
    <property type="evidence" value="ECO:0007669"/>
    <property type="project" value="UniProtKB-KW"/>
</dbReference>
<evidence type="ECO:0000259" key="3">
    <source>
        <dbReference type="Pfam" id="PF10469"/>
    </source>
</evidence>
<dbReference type="InterPro" id="IPR004175">
    <property type="entry name" value="RNA_CPDase"/>
</dbReference>
<feature type="short sequence motif" description="HXTX 2" evidence="2">
    <location>
        <begin position="121"/>
        <end position="124"/>
    </location>
</feature>
<evidence type="ECO:0000313" key="5">
    <source>
        <dbReference type="Proteomes" id="UP000198862"/>
    </source>
</evidence>
<evidence type="ECO:0000313" key="4">
    <source>
        <dbReference type="EMBL" id="SFD37666.1"/>
    </source>
</evidence>
<dbReference type="Proteomes" id="UP000198862">
    <property type="component" value="Unassembled WGS sequence"/>
</dbReference>
<comment type="function">
    <text evidence="2">Hydrolyzes RNA 2',3'-cyclic phosphodiester to an RNA 2'-phosphomonoester.</text>
</comment>
<comment type="catalytic activity">
    <reaction evidence="2">
        <text>a 3'-end 2',3'-cyclophospho-ribonucleotide-RNA + H2O = a 3'-end 2'-phospho-ribonucleotide-RNA + H(+)</text>
        <dbReference type="Rhea" id="RHEA:11828"/>
        <dbReference type="Rhea" id="RHEA-COMP:10464"/>
        <dbReference type="Rhea" id="RHEA-COMP:17353"/>
        <dbReference type="ChEBI" id="CHEBI:15377"/>
        <dbReference type="ChEBI" id="CHEBI:15378"/>
        <dbReference type="ChEBI" id="CHEBI:83064"/>
        <dbReference type="ChEBI" id="CHEBI:173113"/>
        <dbReference type="EC" id="3.1.4.58"/>
    </reaction>
</comment>
<dbReference type="NCBIfam" id="TIGR02258">
    <property type="entry name" value="2_5_ligase"/>
    <property type="match status" value="1"/>
</dbReference>
<feature type="short sequence motif" description="HXTX 1" evidence="2">
    <location>
        <begin position="39"/>
        <end position="42"/>
    </location>
</feature>
<reference evidence="4 5" key="1">
    <citation type="submission" date="2016-10" db="EMBL/GenBank/DDBJ databases">
        <authorList>
            <person name="de Groot N.N."/>
        </authorList>
    </citation>
    <scope>NUCLEOTIDE SEQUENCE [LARGE SCALE GENOMIC DNA]</scope>
    <source>
        <strain evidence="4 5">DSM 6059</strain>
    </source>
</reference>
<protein>
    <recommendedName>
        <fullName evidence="2">RNA 2',3'-cyclic phosphodiesterase</fullName>
        <shortName evidence="2">RNA 2',3'-CPDase</shortName>
        <ecNumber evidence="2">3.1.4.58</ecNumber>
    </recommendedName>
</protein>
<dbReference type="RefSeq" id="WP_091989687.1">
    <property type="nucleotide sequence ID" value="NZ_FOLO01000052.1"/>
</dbReference>
<name>A0A1I1RTH3_9GAMM</name>
<keyword evidence="5" id="KW-1185">Reference proteome</keyword>
<dbReference type="HAMAP" id="MF_01940">
    <property type="entry name" value="RNA_CPDase"/>
    <property type="match status" value="1"/>
</dbReference>
<dbReference type="GO" id="GO:0004113">
    <property type="term" value="F:2',3'-cyclic-nucleotide 3'-phosphodiesterase activity"/>
    <property type="evidence" value="ECO:0007669"/>
    <property type="project" value="InterPro"/>
</dbReference>
<accession>A0A1I1RTH3</accession>
<dbReference type="GO" id="GO:0008664">
    <property type="term" value="F:RNA 2',3'-cyclic 3'-phosphodiesterase activity"/>
    <property type="evidence" value="ECO:0007669"/>
    <property type="project" value="UniProtKB-EC"/>
</dbReference>
<organism evidence="4 5">
    <name type="scientific">Pseudoalteromonas denitrificans DSM 6059</name>
    <dbReference type="NCBI Taxonomy" id="1123010"/>
    <lineage>
        <taxon>Bacteria</taxon>
        <taxon>Pseudomonadati</taxon>
        <taxon>Pseudomonadota</taxon>
        <taxon>Gammaproteobacteria</taxon>
        <taxon>Alteromonadales</taxon>
        <taxon>Pseudoalteromonadaceae</taxon>
        <taxon>Pseudoalteromonas</taxon>
    </lineage>
</organism>
<dbReference type="STRING" id="1123010.SAMN02745724_04344"/>
<proteinExistence type="inferred from homology"/>
<dbReference type="OrthoDB" id="7061261at2"/>
<gene>
    <name evidence="4" type="ORF">SAMN02745724_04344</name>
</gene>
<dbReference type="Gene3D" id="3.90.1140.10">
    <property type="entry name" value="Cyclic phosphodiesterase"/>
    <property type="match status" value="1"/>
</dbReference>
<dbReference type="AlphaFoldDB" id="A0A1I1RTH3"/>
<dbReference type="PANTHER" id="PTHR35561:SF1">
    <property type="entry name" value="RNA 2',3'-CYCLIC PHOSPHODIESTERASE"/>
    <property type="match status" value="1"/>
</dbReference>
<keyword evidence="1 2" id="KW-0378">Hydrolase</keyword>
<feature type="active site" description="Proton donor" evidence="2">
    <location>
        <position position="39"/>
    </location>
</feature>
<feature type="active site" description="Proton acceptor" evidence="2">
    <location>
        <position position="121"/>
    </location>
</feature>
<dbReference type="InterPro" id="IPR009097">
    <property type="entry name" value="Cyclic_Pdiesterase"/>
</dbReference>
<dbReference type="EMBL" id="FOLO01000052">
    <property type="protein sequence ID" value="SFD37666.1"/>
    <property type="molecule type" value="Genomic_DNA"/>
</dbReference>
<comment type="similarity">
    <text evidence="2">Belongs to the 2H phosphoesterase superfamily. ThpR family.</text>
</comment>
<dbReference type="PANTHER" id="PTHR35561">
    <property type="entry name" value="RNA 2',3'-CYCLIC PHOSPHODIESTERASE"/>
    <property type="match status" value="1"/>
</dbReference>
<sequence>MKRLFFALEVSDLNKNAIAQWVEIAIPCLKAPVKTDNFHLTLSFLGSITPEVEQILISELINLKTEVINLVFNNIGYFKKPKVLYLKPEKTPQALYLLVQQFNKMVLDAGLSINYFNYQPHITIARKVTELPTVKFPLDLKIVFTHIVLYQSISSSSGVKYIKLKSWPL</sequence>
<feature type="domain" description="A-kinase anchor protein 7-like phosphoesterase" evidence="3">
    <location>
        <begin position="33"/>
        <end position="127"/>
    </location>
</feature>
<dbReference type="SUPFAM" id="SSF55144">
    <property type="entry name" value="LigT-like"/>
    <property type="match status" value="1"/>
</dbReference>
<dbReference type="Pfam" id="PF10469">
    <property type="entry name" value="AKAP7_NLS"/>
    <property type="match status" value="1"/>
</dbReference>
<dbReference type="EC" id="3.1.4.58" evidence="2"/>
<evidence type="ECO:0000256" key="2">
    <source>
        <dbReference type="HAMAP-Rule" id="MF_01940"/>
    </source>
</evidence>